<sequence>MSQRVTRSKQKAEEGLEHTKATTSSRKVPLKAQPSLKKQPKKPTNPSPTTPTKISSDGSQDLAEGVDAYEIDLSLVKPGPPQAGGFPFTASDVLQSLSLPQLNVATFRDGHAANVHFEIEVKDEDGVRTKVVEVAVMRENDEDQYYFVAVKHALLHQYGEYIIDGPSSFKDAEAAYRKMIYVKTIEEKMPTKKRKKKPGRAKVKPQTTSTHLRSGYFLVKTGKFILCPGAVADLEI</sequence>
<keyword evidence="3" id="KW-1185">Reference proteome</keyword>
<protein>
    <submittedName>
        <fullName evidence="2">Uncharacterized protein</fullName>
    </submittedName>
</protein>
<gene>
    <name evidence="2" type="ORF">Ae201684_004268</name>
</gene>
<dbReference type="EMBL" id="VJMJ01000053">
    <property type="protein sequence ID" value="KAF0740267.1"/>
    <property type="molecule type" value="Genomic_DNA"/>
</dbReference>
<comment type="caution">
    <text evidence="2">The sequence shown here is derived from an EMBL/GenBank/DDBJ whole genome shotgun (WGS) entry which is preliminary data.</text>
</comment>
<name>A0A6G0XJ03_9STRA</name>
<feature type="compositionally biased region" description="Basic and acidic residues" evidence="1">
    <location>
        <begin position="10"/>
        <end position="20"/>
    </location>
</feature>
<dbReference type="Proteomes" id="UP000481153">
    <property type="component" value="Unassembled WGS sequence"/>
</dbReference>
<evidence type="ECO:0000313" key="2">
    <source>
        <dbReference type="EMBL" id="KAF0740267.1"/>
    </source>
</evidence>
<dbReference type="AlphaFoldDB" id="A0A6G0XJ03"/>
<reference evidence="2 3" key="1">
    <citation type="submission" date="2019-07" db="EMBL/GenBank/DDBJ databases">
        <title>Genomics analysis of Aphanomyces spp. identifies a new class of oomycete effector associated with host adaptation.</title>
        <authorList>
            <person name="Gaulin E."/>
        </authorList>
    </citation>
    <scope>NUCLEOTIDE SEQUENCE [LARGE SCALE GENOMIC DNA]</scope>
    <source>
        <strain evidence="2 3">ATCC 201684</strain>
    </source>
</reference>
<feature type="region of interest" description="Disordered" evidence="1">
    <location>
        <begin position="1"/>
        <end position="60"/>
    </location>
</feature>
<organism evidence="2 3">
    <name type="scientific">Aphanomyces euteiches</name>
    <dbReference type="NCBI Taxonomy" id="100861"/>
    <lineage>
        <taxon>Eukaryota</taxon>
        <taxon>Sar</taxon>
        <taxon>Stramenopiles</taxon>
        <taxon>Oomycota</taxon>
        <taxon>Saprolegniomycetes</taxon>
        <taxon>Saprolegniales</taxon>
        <taxon>Verrucalvaceae</taxon>
        <taxon>Aphanomyces</taxon>
    </lineage>
</organism>
<dbReference type="VEuPathDB" id="FungiDB:AeMF1_019940"/>
<evidence type="ECO:0000313" key="3">
    <source>
        <dbReference type="Proteomes" id="UP000481153"/>
    </source>
</evidence>
<proteinExistence type="predicted"/>
<evidence type="ECO:0000256" key="1">
    <source>
        <dbReference type="SAM" id="MobiDB-lite"/>
    </source>
</evidence>
<accession>A0A6G0XJ03</accession>